<dbReference type="Pfam" id="PF00120">
    <property type="entry name" value="Gln-synt_C"/>
    <property type="match status" value="1"/>
</dbReference>
<dbReference type="PROSITE" id="PS51987">
    <property type="entry name" value="GS_CATALYTIC"/>
    <property type="match status" value="1"/>
</dbReference>
<evidence type="ECO:0000259" key="5">
    <source>
        <dbReference type="PROSITE" id="PS51987"/>
    </source>
</evidence>
<dbReference type="InterPro" id="IPR014746">
    <property type="entry name" value="Gln_synth/guanido_kin_cat_dom"/>
</dbReference>
<dbReference type="Gene3D" id="3.10.20.70">
    <property type="entry name" value="Glutamine synthetase, N-terminal domain"/>
    <property type="match status" value="1"/>
</dbReference>
<evidence type="ECO:0000256" key="2">
    <source>
        <dbReference type="ARBA" id="ARBA00022598"/>
    </source>
</evidence>
<dbReference type="Gene3D" id="3.30.590.10">
    <property type="entry name" value="Glutamine synthetase/guanido kinase, catalytic domain"/>
    <property type="match status" value="1"/>
</dbReference>
<dbReference type="RefSeq" id="WP_204911616.1">
    <property type="nucleotide sequence ID" value="NZ_BAAAYR010000001.1"/>
</dbReference>
<keyword evidence="7" id="KW-1185">Reference proteome</keyword>
<gene>
    <name evidence="6" type="ORF">GCM10022197_14110</name>
</gene>
<accession>A0ABP6X274</accession>
<evidence type="ECO:0000256" key="4">
    <source>
        <dbReference type="RuleBase" id="RU000384"/>
    </source>
</evidence>
<evidence type="ECO:0000256" key="1">
    <source>
        <dbReference type="ARBA" id="ARBA00009897"/>
    </source>
</evidence>
<dbReference type="SMART" id="SM01230">
    <property type="entry name" value="Gln-synt_C"/>
    <property type="match status" value="1"/>
</dbReference>
<dbReference type="Proteomes" id="UP001500767">
    <property type="component" value="Unassembled WGS sequence"/>
</dbReference>
<protein>
    <submittedName>
        <fullName evidence="6">Glutamine synthetase family protein</fullName>
    </submittedName>
</protein>
<feature type="domain" description="GS catalytic" evidence="5">
    <location>
        <begin position="112"/>
        <end position="448"/>
    </location>
</feature>
<dbReference type="InterPro" id="IPR008146">
    <property type="entry name" value="Gln_synth_cat_dom"/>
</dbReference>
<proteinExistence type="inferred from homology"/>
<dbReference type="SUPFAM" id="SSF55931">
    <property type="entry name" value="Glutamine synthetase/guanido kinase"/>
    <property type="match status" value="1"/>
</dbReference>
<dbReference type="PANTHER" id="PTHR43785">
    <property type="entry name" value="GAMMA-GLUTAMYLPUTRESCINE SYNTHETASE"/>
    <property type="match status" value="1"/>
</dbReference>
<keyword evidence="2" id="KW-0436">Ligase</keyword>
<dbReference type="PANTHER" id="PTHR43785:SF12">
    <property type="entry name" value="TYPE-1 GLUTAMINE SYNTHETASE 2"/>
    <property type="match status" value="1"/>
</dbReference>
<evidence type="ECO:0000313" key="7">
    <source>
        <dbReference type="Proteomes" id="UP001500767"/>
    </source>
</evidence>
<evidence type="ECO:0000256" key="3">
    <source>
        <dbReference type="PROSITE-ProRule" id="PRU01331"/>
    </source>
</evidence>
<reference evidence="7" key="1">
    <citation type="journal article" date="2019" name="Int. J. Syst. Evol. Microbiol.">
        <title>The Global Catalogue of Microorganisms (GCM) 10K type strain sequencing project: providing services to taxonomists for standard genome sequencing and annotation.</title>
        <authorList>
            <consortium name="The Broad Institute Genomics Platform"/>
            <consortium name="The Broad Institute Genome Sequencing Center for Infectious Disease"/>
            <person name="Wu L."/>
            <person name="Ma J."/>
        </authorList>
    </citation>
    <scope>NUCLEOTIDE SEQUENCE [LARGE SCALE GENOMIC DNA]</scope>
    <source>
        <strain evidence="7">JCM 16540</strain>
    </source>
</reference>
<evidence type="ECO:0000313" key="6">
    <source>
        <dbReference type="EMBL" id="GAA3559805.1"/>
    </source>
</evidence>
<sequence length="448" mass="45574">MSDPALTDVAAALAAAGVRTVVGTMVNASGLVLAKSVPVERLDAFAGAGLGSAPVWDVFTVDGGIAFTGSVSAVGDRRLRIDPAAVAVLGDGLAWGPVDIVTQEGEPVPTCPRTALRRVEERLAHAGLEALVGHELELVLVHPDGSPLEAGSWVPYGVSGLLDHAAFVDDLVAACAAAGVPLEQVHAEYGRQQLELSLPPASPVRAADRATLVRVVIGQVARRHGVRASFSPAPFPGTVGSGAHQHLSLTRDGAPIFSGGTGPHGLTADGGAALGGLVDGLGDVQALLGGSVLSGTRLVPGGWSGAFRCWGTENREAAVRYLAATPGNPYGANVEVKVVDPSACVYLASAAVLALALDGIERGADLPAEVTTDPSTVAEADRAGAGLVLLPSDPGTVVDALDRSDLARRLLGDPVVDTTVAVRRLELRTFGDADVVEVAARLRLVWSA</sequence>
<dbReference type="EMBL" id="BAAAYR010000001">
    <property type="protein sequence ID" value="GAA3559805.1"/>
    <property type="molecule type" value="Genomic_DNA"/>
</dbReference>
<comment type="caution">
    <text evidence="6">The sequence shown here is derived from an EMBL/GenBank/DDBJ whole genome shotgun (WGS) entry which is preliminary data.</text>
</comment>
<dbReference type="InterPro" id="IPR036651">
    <property type="entry name" value="Gln_synt_N_sf"/>
</dbReference>
<organism evidence="6 7">
    <name type="scientific">Microlunatus spumicola</name>
    <dbReference type="NCBI Taxonomy" id="81499"/>
    <lineage>
        <taxon>Bacteria</taxon>
        <taxon>Bacillati</taxon>
        <taxon>Actinomycetota</taxon>
        <taxon>Actinomycetes</taxon>
        <taxon>Propionibacteriales</taxon>
        <taxon>Propionibacteriaceae</taxon>
        <taxon>Microlunatus</taxon>
    </lineage>
</organism>
<comment type="similarity">
    <text evidence="1 3 4">Belongs to the glutamine synthetase family.</text>
</comment>
<name>A0ABP6X274_9ACTN</name>